<dbReference type="EMBL" id="JAQQBS010000001">
    <property type="protein sequence ID" value="KAK0176616.1"/>
    <property type="molecule type" value="Genomic_DNA"/>
</dbReference>
<evidence type="ECO:0000313" key="2">
    <source>
        <dbReference type="Proteomes" id="UP001168990"/>
    </source>
</evidence>
<accession>A0AA39FW00</accession>
<name>A0AA39FW00_9HYME</name>
<comment type="caution">
    <text evidence="1">The sequence shown here is derived from an EMBL/GenBank/DDBJ whole genome shotgun (WGS) entry which is preliminary data.</text>
</comment>
<dbReference type="Proteomes" id="UP001168990">
    <property type="component" value="Unassembled WGS sequence"/>
</dbReference>
<dbReference type="AlphaFoldDB" id="A0AA39FW00"/>
<gene>
    <name evidence="1" type="ORF">PV328_000734</name>
</gene>
<evidence type="ECO:0000313" key="1">
    <source>
        <dbReference type="EMBL" id="KAK0176616.1"/>
    </source>
</evidence>
<reference evidence="1" key="2">
    <citation type="submission" date="2023-03" db="EMBL/GenBank/DDBJ databases">
        <authorList>
            <person name="Inwood S.N."/>
            <person name="Skelly J.G."/>
            <person name="Guhlin J."/>
            <person name="Harrop T.W.R."/>
            <person name="Goldson S.G."/>
            <person name="Dearden P.K."/>
        </authorList>
    </citation>
    <scope>NUCLEOTIDE SEQUENCE</scope>
    <source>
        <strain evidence="1">Irish</strain>
        <tissue evidence="1">Whole body</tissue>
    </source>
</reference>
<reference evidence="1" key="1">
    <citation type="journal article" date="2023" name="bioRxiv">
        <title>Scaffold-level genome assemblies of two parasitoid biocontrol wasps reveal the parthenogenesis mechanism and an associated novel virus.</title>
        <authorList>
            <person name="Inwood S."/>
            <person name="Skelly J."/>
            <person name="Guhlin J."/>
            <person name="Harrop T."/>
            <person name="Goldson S."/>
            <person name="Dearden P."/>
        </authorList>
    </citation>
    <scope>NUCLEOTIDE SEQUENCE</scope>
    <source>
        <strain evidence="1">Irish</strain>
        <tissue evidence="1">Whole body</tissue>
    </source>
</reference>
<sequence length="236" mass="27835">MKCYTIENEKLFGDVIITQQIPKKKCTVNNWQIPKVHRVQRNQNLTKCTIDTPDFMAINKLMTKNRNKQRENYSPVLFKRGIILTSNNKDKKFGDHQQCNIKDDFVKKQKIYPLPVVRESHEGVVISSLVDQLLSDIYRCSKSEFERSESESTVSSFRPHLKHRYLQRTRLQFKCKNELSVVLETLQTHINHAGGLLIRQLRRRDYLLTKRDRQYDVITAHLQAYSNKRSMDSVPI</sequence>
<keyword evidence="2" id="KW-1185">Reference proteome</keyword>
<proteinExistence type="predicted"/>
<organism evidence="1 2">
    <name type="scientific">Microctonus aethiopoides</name>
    <dbReference type="NCBI Taxonomy" id="144406"/>
    <lineage>
        <taxon>Eukaryota</taxon>
        <taxon>Metazoa</taxon>
        <taxon>Ecdysozoa</taxon>
        <taxon>Arthropoda</taxon>
        <taxon>Hexapoda</taxon>
        <taxon>Insecta</taxon>
        <taxon>Pterygota</taxon>
        <taxon>Neoptera</taxon>
        <taxon>Endopterygota</taxon>
        <taxon>Hymenoptera</taxon>
        <taxon>Apocrita</taxon>
        <taxon>Ichneumonoidea</taxon>
        <taxon>Braconidae</taxon>
        <taxon>Euphorinae</taxon>
        <taxon>Microctonus</taxon>
    </lineage>
</organism>
<protein>
    <submittedName>
        <fullName evidence="1">Uncharacterized protein</fullName>
    </submittedName>
</protein>